<reference evidence="1" key="1">
    <citation type="submission" date="2024-03" db="EMBL/GenBank/DDBJ databases">
        <title>Novel Streptomyces species of biotechnological and ecological value are a feature of Machair soil.</title>
        <authorList>
            <person name="Prole J.R."/>
            <person name="Goodfellow M."/>
            <person name="Allenby N."/>
            <person name="Ward A.C."/>
        </authorList>
    </citation>
    <scope>NUCLEOTIDE SEQUENCE</scope>
    <source>
        <strain evidence="1">MS1.AVA.4</strain>
    </source>
</reference>
<comment type="caution">
    <text evidence="1">The sequence shown here is derived from an EMBL/GenBank/DDBJ whole genome shotgun (WGS) entry which is preliminary data.</text>
</comment>
<evidence type="ECO:0000313" key="1">
    <source>
        <dbReference type="EMBL" id="MEJ8656487.1"/>
    </source>
</evidence>
<name>A0ACC6QDG1_9ACTN</name>
<evidence type="ECO:0000313" key="2">
    <source>
        <dbReference type="Proteomes" id="UP001375539"/>
    </source>
</evidence>
<sequence>MSESISRPLVIGVDAGGTRVRARLAEARGGAVLGEGTGGPGNAMSVERDALTRHLTAALTGAVPPGLGGTVTAVVGGFAGGSTVGAPGKGRSLALRCLAEALAAVGAAPAVLDVYGDVDVAFASGRGVPADGLVVIAGTGAVAARVADRRSVRSADGDGWLLGDAGSGFWLGREALVAVLRALDGRGPRTALAEPLLAHCLGRRGELPESWAGRRSLREALIGHAFTEHPVRLAALSPFVVAAEEAGDEVARGMLDRAADELAATVGALAPIPGEPLVTSGGLLGPRGPLLERLTVRTRALGLRPEPVTDGAAGAVELARLLT</sequence>
<dbReference type="Proteomes" id="UP001375539">
    <property type="component" value="Unassembled WGS sequence"/>
</dbReference>
<gene>
    <name evidence="1" type="ORF">WKI58_08100</name>
</gene>
<proteinExistence type="predicted"/>
<dbReference type="EMBL" id="JBBKAI010000002">
    <property type="protein sequence ID" value="MEJ8656487.1"/>
    <property type="molecule type" value="Genomic_DNA"/>
</dbReference>
<protein>
    <submittedName>
        <fullName evidence="1">BadF/BadG/BcrA/BcrD ATPase family protein</fullName>
    </submittedName>
</protein>
<accession>A0ACC6QDG1</accession>
<keyword evidence="2" id="KW-1185">Reference proteome</keyword>
<organism evidence="1 2">
    <name type="scientific">Streptomyces pratisoli</name>
    <dbReference type="NCBI Taxonomy" id="3139917"/>
    <lineage>
        <taxon>Bacteria</taxon>
        <taxon>Bacillati</taxon>
        <taxon>Actinomycetota</taxon>
        <taxon>Actinomycetes</taxon>
        <taxon>Kitasatosporales</taxon>
        <taxon>Streptomycetaceae</taxon>
        <taxon>Streptomyces</taxon>
    </lineage>
</organism>